<gene>
    <name evidence="1" type="ORF">S3_BF_A10_0006</name>
</gene>
<dbReference type="SUPFAM" id="SSF53448">
    <property type="entry name" value="Nucleotide-diphospho-sugar transferases"/>
    <property type="match status" value="1"/>
</dbReference>
<dbReference type="EC" id="2.7.7.43" evidence="1"/>
<dbReference type="CDD" id="cd02513">
    <property type="entry name" value="CMP-NeuAc_Synthase"/>
    <property type="match status" value="1"/>
</dbReference>
<dbReference type="GO" id="GO:0008781">
    <property type="term" value="F:N-acylneuraminate cytidylyltransferase activity"/>
    <property type="evidence" value="ECO:0007669"/>
    <property type="project" value="UniProtKB-EC"/>
</dbReference>
<dbReference type="AlphaFoldDB" id="H6RIJ8"/>
<dbReference type="PANTHER" id="PTHR21485">
    <property type="entry name" value="HAD SUPERFAMILY MEMBERS CMAS AND KDSC"/>
    <property type="match status" value="1"/>
</dbReference>
<dbReference type="EMBL" id="FO117621">
    <property type="protein sequence ID" value="CCG00939.1"/>
    <property type="molecule type" value="Genomic_DNA"/>
</dbReference>
<reference evidence="1" key="2">
    <citation type="submission" date="2012-02" db="EMBL/GenBank/DDBJ databases">
        <authorList>
            <person name="Genoscope - CEA"/>
        </authorList>
    </citation>
    <scope>NUCLEOTIDE SEQUENCE</scope>
</reference>
<proteinExistence type="predicted"/>
<keyword evidence="1" id="KW-0808">Transferase</keyword>
<protein>
    <submittedName>
        <fullName evidence="1">Acylneuraminate cytidylyltransferase</fullName>
        <ecNumber evidence="1">2.7.7.43</ecNumber>
    </submittedName>
</protein>
<sequence length="222" mass="25651">MNNIVAILPMKHSSERVPGKNYRAFGDKLLFEHILTTLLSCDKIDLVVVDTDSDTIVEKLAKDYPKVKLLQRPEHLRPGDTPMNDVLLNTISQVPSKFYLQTHSTNPLLTKESIDAAIDKFEAKYPIYDSLFSVTRLQTRLWNELSMPMNHNPNILLPTQDLPPVYEENSCIYLFTEEILRNKHNRIGDRPMMHEIEPIEAQDIDTEQEYLIAEAIYLNQSK</sequence>
<dbReference type="InterPro" id="IPR050793">
    <property type="entry name" value="CMP-NeuNAc_synthase"/>
</dbReference>
<dbReference type="InterPro" id="IPR029044">
    <property type="entry name" value="Nucleotide-diphossugar_trans"/>
</dbReference>
<dbReference type="PANTHER" id="PTHR21485:SF6">
    <property type="entry name" value="N-ACYLNEURAMINATE CYTIDYLYLTRANSFERASE-RELATED"/>
    <property type="match status" value="1"/>
</dbReference>
<keyword evidence="1" id="KW-0548">Nucleotidyltransferase</keyword>
<reference evidence="1" key="1">
    <citation type="journal article" date="2012" name="Environ. Microbiol.">
        <title>Genomic content of uncultured Bacteroidetes from contrasting oceanic provinces in the North Atlantic Ocean.</title>
        <authorList>
            <person name="Gomez-Pereira P.R."/>
            <person name="Schuler M."/>
            <person name="Fuchs B.M."/>
            <person name="Bennke C."/>
            <person name="Teeling H."/>
            <person name="Waldmann J."/>
            <person name="Richter M."/>
            <person name="Barbe V."/>
            <person name="Bataille E."/>
            <person name="Glockner F.O."/>
            <person name="Amann R."/>
        </authorList>
    </citation>
    <scope>NUCLEOTIDE SEQUENCE</scope>
</reference>
<accession>H6RIJ8</accession>
<dbReference type="Gene3D" id="3.90.550.10">
    <property type="entry name" value="Spore Coat Polysaccharide Biosynthesis Protein SpsA, Chain A"/>
    <property type="match status" value="1"/>
</dbReference>
<evidence type="ECO:0000313" key="1">
    <source>
        <dbReference type="EMBL" id="CCG00939.1"/>
    </source>
</evidence>
<dbReference type="InterPro" id="IPR003329">
    <property type="entry name" value="Cytidylyl_trans"/>
</dbReference>
<organism evidence="1">
    <name type="scientific">uncultured Flavobacteriia bacterium</name>
    <dbReference type="NCBI Taxonomy" id="212695"/>
    <lineage>
        <taxon>Bacteria</taxon>
        <taxon>Pseudomonadati</taxon>
        <taxon>Bacteroidota</taxon>
        <taxon>Flavobacteriia</taxon>
        <taxon>environmental samples</taxon>
    </lineage>
</organism>
<name>H6RIJ8_9BACT</name>
<dbReference type="Pfam" id="PF02348">
    <property type="entry name" value="CTP_transf_3"/>
    <property type="match status" value="1"/>
</dbReference>